<protein>
    <submittedName>
        <fullName evidence="1">DUF2635 domain-containing protein</fullName>
    </submittedName>
</protein>
<dbReference type="EMBL" id="PTPX01000014">
    <property type="protein sequence ID" value="RAL18481.1"/>
    <property type="molecule type" value="Genomic_DNA"/>
</dbReference>
<name>A0A328BXR4_9PAST</name>
<evidence type="ECO:0000313" key="2">
    <source>
        <dbReference type="Proteomes" id="UP000248689"/>
    </source>
</evidence>
<keyword evidence="2" id="KW-1185">Reference proteome</keyword>
<organism evidence="1 2">
    <name type="scientific">Glaesserella australis</name>
    <dbReference type="NCBI Taxonomy" id="2094024"/>
    <lineage>
        <taxon>Bacteria</taxon>
        <taxon>Pseudomonadati</taxon>
        <taxon>Pseudomonadota</taxon>
        <taxon>Gammaproteobacteria</taxon>
        <taxon>Pasteurellales</taxon>
        <taxon>Pasteurellaceae</taxon>
        <taxon>Glaesserella</taxon>
    </lineage>
</organism>
<dbReference type="InterPro" id="IPR024400">
    <property type="entry name" value="DUF2635"/>
</dbReference>
<proteinExistence type="predicted"/>
<evidence type="ECO:0000313" key="1">
    <source>
        <dbReference type="EMBL" id="RAL18481.1"/>
    </source>
</evidence>
<sequence length="66" mass="7479">MKVKAVAGVRVPMEDAPHKYITDAETVEVENTLYYRRRIADGDLIKIDEQAVKKTQKSANETSEVK</sequence>
<dbReference type="RefSeq" id="WP_111750163.1">
    <property type="nucleotide sequence ID" value="NZ_PTPX01000014.1"/>
</dbReference>
<dbReference type="OrthoDB" id="6434547at2"/>
<dbReference type="AlphaFoldDB" id="A0A328BXR4"/>
<gene>
    <name evidence="1" type="ORF">C5N92_07135</name>
</gene>
<reference evidence="2" key="1">
    <citation type="submission" date="2018-02" db="EMBL/GenBank/DDBJ databases">
        <title>Glaesserella australis sp. nov., isolated from the lungs of pigs.</title>
        <authorList>
            <person name="Turni C."/>
            <person name="Christensen H."/>
        </authorList>
    </citation>
    <scope>NUCLEOTIDE SEQUENCE [LARGE SCALE GENOMIC DNA]</scope>
    <source>
        <strain evidence="2">HS4635</strain>
    </source>
</reference>
<comment type="caution">
    <text evidence="1">The sequence shown here is derived from an EMBL/GenBank/DDBJ whole genome shotgun (WGS) entry which is preliminary data.</text>
</comment>
<dbReference type="Pfam" id="PF10948">
    <property type="entry name" value="DUF2635"/>
    <property type="match status" value="1"/>
</dbReference>
<accession>A0A328BXR4</accession>
<dbReference type="Proteomes" id="UP000248689">
    <property type="component" value="Unassembled WGS sequence"/>
</dbReference>